<dbReference type="PROSITE" id="PS50943">
    <property type="entry name" value="HTH_CROC1"/>
    <property type="match status" value="1"/>
</dbReference>
<sequence length="310" mass="36863">MRQNSQTNRLEELPFFHLDTHFVILPHHLNGNYILMHFQEDIVLKNFSKELIEFRKMYDISQKELCDGICHHSYVSSIENNKIKEGDSEIIRLLLERMKHLKATVNIQNDTIPNTNMGTFFLKERLKHGIIQETLCYGICNTSYLSKIENNKLTPSSKIIKLLYQRLKEIKNDTKNEELEILELEKLYDTMLSLFDKKRMNEAKKVLHKGLQSTQNKVQRLYYLFLYQQYFHFDYKNLKTFLETEAIPFFQKQGNNKQLSIFYIDLATIYYQENQFKKACLYYQKGISGIGIVKNMHVVTSDKKVQVKFP</sequence>
<dbReference type="InterPro" id="IPR053163">
    <property type="entry name" value="HTH-type_regulator_Rgg"/>
</dbReference>
<dbReference type="CDD" id="cd00093">
    <property type="entry name" value="HTH_XRE"/>
    <property type="match status" value="1"/>
</dbReference>
<keyword evidence="1" id="KW-0175">Coiled coil</keyword>
<dbReference type="SUPFAM" id="SSF47413">
    <property type="entry name" value="lambda repressor-like DNA-binding domains"/>
    <property type="match status" value="2"/>
</dbReference>
<evidence type="ECO:0000256" key="1">
    <source>
        <dbReference type="SAM" id="Coils"/>
    </source>
</evidence>
<evidence type="ECO:0000313" key="3">
    <source>
        <dbReference type="EMBL" id="EJR59309.1"/>
    </source>
</evidence>
<dbReference type="PANTHER" id="PTHR37038:SF14">
    <property type="entry name" value="TRANSCRIPTIONAL ACTIVATOR"/>
    <property type="match status" value="1"/>
</dbReference>
<dbReference type="PANTHER" id="PTHR37038">
    <property type="entry name" value="TRANSCRIPTIONAL REGULATOR-RELATED"/>
    <property type="match status" value="1"/>
</dbReference>
<feature type="coiled-coil region" evidence="1">
    <location>
        <begin position="160"/>
        <end position="187"/>
    </location>
</feature>
<dbReference type="Gene3D" id="1.25.40.10">
    <property type="entry name" value="Tetratricopeptide repeat domain"/>
    <property type="match status" value="2"/>
</dbReference>
<proteinExistence type="predicted"/>
<protein>
    <recommendedName>
        <fullName evidence="2">HTH cro/C1-type domain-containing protein</fullName>
    </recommendedName>
</protein>
<dbReference type="GO" id="GO:0003677">
    <property type="term" value="F:DNA binding"/>
    <property type="evidence" value="ECO:0007669"/>
    <property type="project" value="InterPro"/>
</dbReference>
<accession>A0A9W5KQH8</accession>
<dbReference type="Proteomes" id="UP000006967">
    <property type="component" value="Unassembled WGS sequence"/>
</dbReference>
<name>A0A9W5KQH8_BACCE</name>
<evidence type="ECO:0000313" key="4">
    <source>
        <dbReference type="Proteomes" id="UP000006967"/>
    </source>
</evidence>
<organism evidence="3 4">
    <name type="scientific">Bacillus cereus VD154</name>
    <dbReference type="NCBI Taxonomy" id="1053238"/>
    <lineage>
        <taxon>Bacteria</taxon>
        <taxon>Bacillati</taxon>
        <taxon>Bacillota</taxon>
        <taxon>Bacilli</taxon>
        <taxon>Bacillales</taxon>
        <taxon>Bacillaceae</taxon>
        <taxon>Bacillus</taxon>
        <taxon>Bacillus cereus group</taxon>
    </lineage>
</organism>
<comment type="caution">
    <text evidence="3">The sequence shown here is derived from an EMBL/GenBank/DDBJ whole genome shotgun (WGS) entry which is preliminary data.</text>
</comment>
<gene>
    <name evidence="3" type="ORF">IK5_06304</name>
</gene>
<dbReference type="AlphaFoldDB" id="A0A9W5KQH8"/>
<reference evidence="3 4" key="1">
    <citation type="submission" date="2012-04" db="EMBL/GenBank/DDBJ databases">
        <title>The Genome Sequence of Bacillus cereus VD154.</title>
        <authorList>
            <consortium name="The Broad Institute Genome Sequencing Platform"/>
            <consortium name="The Broad Institute Genome Sequencing Center for Infectious Disease"/>
            <person name="Feldgarden M."/>
            <person name="Van der Auwera G.A."/>
            <person name="Mahillon J."/>
            <person name="Duprez V."/>
            <person name="Timmery S."/>
            <person name="Mattelet C."/>
            <person name="Dierick K."/>
            <person name="Sun M."/>
            <person name="Yu Z."/>
            <person name="Zhu L."/>
            <person name="Hu X."/>
            <person name="Shank E.B."/>
            <person name="Swiecicka I."/>
            <person name="Hansen B.M."/>
            <person name="Andrup L."/>
            <person name="Young S.K."/>
            <person name="Zeng Q."/>
            <person name="Gargeya S."/>
            <person name="Fitzgerald M."/>
            <person name="Haas B."/>
            <person name="Abouelleil A."/>
            <person name="Alvarado L."/>
            <person name="Arachchi H.M."/>
            <person name="Berlin A."/>
            <person name="Chapman S.B."/>
            <person name="Goldberg J."/>
            <person name="Griggs A."/>
            <person name="Gujja S."/>
            <person name="Hansen M."/>
            <person name="Howarth C."/>
            <person name="Imamovic A."/>
            <person name="Larimer J."/>
            <person name="McCowen C."/>
            <person name="Montmayeur A."/>
            <person name="Murphy C."/>
            <person name="Neiman D."/>
            <person name="Pearson M."/>
            <person name="Priest M."/>
            <person name="Roberts A."/>
            <person name="Saif S."/>
            <person name="Shea T."/>
            <person name="Sisk P."/>
            <person name="Sykes S."/>
            <person name="Wortman J."/>
            <person name="Nusbaum C."/>
            <person name="Birren B."/>
        </authorList>
    </citation>
    <scope>NUCLEOTIDE SEQUENCE [LARGE SCALE GENOMIC DNA]</scope>
    <source>
        <strain evidence="3 4">VD154</strain>
    </source>
</reference>
<evidence type="ECO:0000259" key="2">
    <source>
        <dbReference type="PROSITE" id="PS50943"/>
    </source>
</evidence>
<dbReference type="InterPro" id="IPR010982">
    <property type="entry name" value="Lambda_DNA-bd_dom_sf"/>
</dbReference>
<feature type="domain" description="HTH cro/C1-type" evidence="2">
    <location>
        <begin position="51"/>
        <end position="108"/>
    </location>
</feature>
<dbReference type="InterPro" id="IPR001387">
    <property type="entry name" value="Cro/C1-type_HTH"/>
</dbReference>
<dbReference type="InterPro" id="IPR011990">
    <property type="entry name" value="TPR-like_helical_dom_sf"/>
</dbReference>
<dbReference type="EMBL" id="AHFG01000111">
    <property type="protein sequence ID" value="EJR59309.1"/>
    <property type="molecule type" value="Genomic_DNA"/>
</dbReference>